<dbReference type="InterPro" id="IPR029058">
    <property type="entry name" value="AB_hydrolase_fold"/>
</dbReference>
<evidence type="ECO:0000256" key="9">
    <source>
        <dbReference type="PIRSR" id="PIRSR006431-1"/>
    </source>
</evidence>
<dbReference type="InterPro" id="IPR000073">
    <property type="entry name" value="AB_hydrolase_1"/>
</dbReference>
<keyword evidence="14" id="KW-1185">Reference proteome</keyword>
<dbReference type="PRINTS" id="PR00111">
    <property type="entry name" value="ABHYDROLASE"/>
</dbReference>
<evidence type="ECO:0000256" key="4">
    <source>
        <dbReference type="ARBA" id="ARBA00022438"/>
    </source>
</evidence>
<keyword evidence="6 8" id="KW-0645">Protease</keyword>
<dbReference type="Pfam" id="PF00561">
    <property type="entry name" value="Abhydrolase_1"/>
    <property type="match status" value="1"/>
</dbReference>
<feature type="active site" description="Proton donor" evidence="9">
    <location>
        <position position="292"/>
    </location>
</feature>
<organism evidence="13 14">
    <name type="scientific">Kibdelosporangium aridum</name>
    <dbReference type="NCBI Taxonomy" id="2030"/>
    <lineage>
        <taxon>Bacteria</taxon>
        <taxon>Bacillati</taxon>
        <taxon>Actinomycetota</taxon>
        <taxon>Actinomycetes</taxon>
        <taxon>Pseudonocardiales</taxon>
        <taxon>Pseudonocardiaceae</taxon>
        <taxon>Kibdelosporangium</taxon>
    </lineage>
</organism>
<dbReference type="Proteomes" id="UP000192674">
    <property type="component" value="Unassembled WGS sequence"/>
</dbReference>
<feature type="region of interest" description="Disordered" evidence="11">
    <location>
        <begin position="310"/>
        <end position="362"/>
    </location>
</feature>
<dbReference type="GO" id="GO:0005737">
    <property type="term" value="C:cytoplasm"/>
    <property type="evidence" value="ECO:0007669"/>
    <property type="project" value="UniProtKB-SubCell"/>
</dbReference>
<evidence type="ECO:0000313" key="14">
    <source>
        <dbReference type="Proteomes" id="UP000192674"/>
    </source>
</evidence>
<evidence type="ECO:0000256" key="3">
    <source>
        <dbReference type="ARBA" id="ARBA00010088"/>
    </source>
</evidence>
<sequence>MAERYPEIEPYEHGMLDVGDGNQIYWEQCGNPSGKPAVVLHGGPGSGCTPGMRRFFDPTAYRIVLFDQRNCGRSTPHASDPATDLSANTTDRQVADIELLRTKLGIDRWLVFGASWGSMLGLVYALRHPSRVSEMVLLGVATGRVAEVDLLINGLGRVFPEAYAKFRAGVKADGNNVAAEYLKLLSHPEFEVRDKAARNWCDWEDAIIPTSAPSLRYESPEFRICFARQVTHYWSHDSFVEDGYVLDNASKLAGIPGVLVQGALDMTNLLGGPWQLQQAWPGSELVITDAGHDAHSPGMVEALIAATDRFRQPTRGPGPPATHPRAHPSRNPPTRPTPRVTPTSAAPPATHPRGRALLQPHP</sequence>
<dbReference type="EC" id="3.4.11.5" evidence="8 10"/>
<evidence type="ECO:0000256" key="10">
    <source>
        <dbReference type="RuleBase" id="RU003421"/>
    </source>
</evidence>
<protein>
    <recommendedName>
        <fullName evidence="8 10">Proline iminopeptidase</fullName>
        <shortName evidence="8">PIP</shortName>
        <ecNumber evidence="8 10">3.4.11.5</ecNumber>
    </recommendedName>
    <alternativeName>
        <fullName evidence="8">Prolyl aminopeptidase</fullName>
    </alternativeName>
</protein>
<feature type="domain" description="AB hydrolase-1" evidence="12">
    <location>
        <begin position="38"/>
        <end position="295"/>
    </location>
</feature>
<feature type="compositionally biased region" description="Low complexity" evidence="11">
    <location>
        <begin position="337"/>
        <end position="348"/>
    </location>
</feature>
<dbReference type="OrthoDB" id="9796770at2"/>
<reference evidence="13 14" key="1">
    <citation type="submission" date="2017-04" db="EMBL/GenBank/DDBJ databases">
        <authorList>
            <person name="Afonso C.L."/>
            <person name="Miller P.J."/>
            <person name="Scott M.A."/>
            <person name="Spackman E."/>
            <person name="Goraichik I."/>
            <person name="Dimitrov K.M."/>
            <person name="Suarez D.L."/>
            <person name="Swayne D.E."/>
        </authorList>
    </citation>
    <scope>NUCLEOTIDE SEQUENCE [LARGE SCALE GENOMIC DNA]</scope>
    <source>
        <strain evidence="13 14">DSM 43828</strain>
    </source>
</reference>
<evidence type="ECO:0000256" key="8">
    <source>
        <dbReference type="PIRNR" id="PIRNR006431"/>
    </source>
</evidence>
<evidence type="ECO:0000256" key="5">
    <source>
        <dbReference type="ARBA" id="ARBA00022490"/>
    </source>
</evidence>
<dbReference type="RefSeq" id="WP_084433974.1">
    <property type="nucleotide sequence ID" value="NZ_FWXV01000013.1"/>
</dbReference>
<dbReference type="PRINTS" id="PR00793">
    <property type="entry name" value="PROAMNOPTASE"/>
</dbReference>
<proteinExistence type="inferred from homology"/>
<comment type="similarity">
    <text evidence="3 8 10">Belongs to the peptidase S33 family.</text>
</comment>
<dbReference type="EMBL" id="FWXV01000013">
    <property type="protein sequence ID" value="SMD26198.1"/>
    <property type="molecule type" value="Genomic_DNA"/>
</dbReference>
<evidence type="ECO:0000259" key="12">
    <source>
        <dbReference type="Pfam" id="PF00561"/>
    </source>
</evidence>
<dbReference type="AlphaFoldDB" id="A0A1W2FX58"/>
<dbReference type="NCBIfam" id="TIGR01249">
    <property type="entry name" value="pro_imino_pep_1"/>
    <property type="match status" value="1"/>
</dbReference>
<keyword evidence="5 8" id="KW-0963">Cytoplasm</keyword>
<dbReference type="PANTHER" id="PTHR43722">
    <property type="entry name" value="PROLINE IMINOPEPTIDASE"/>
    <property type="match status" value="1"/>
</dbReference>
<keyword evidence="7 8" id="KW-0378">Hydrolase</keyword>
<evidence type="ECO:0000313" key="13">
    <source>
        <dbReference type="EMBL" id="SMD26198.1"/>
    </source>
</evidence>
<evidence type="ECO:0000256" key="2">
    <source>
        <dbReference type="ARBA" id="ARBA00004496"/>
    </source>
</evidence>
<evidence type="ECO:0000256" key="6">
    <source>
        <dbReference type="ARBA" id="ARBA00022670"/>
    </source>
</evidence>
<dbReference type="PIRSF" id="PIRSF006431">
    <property type="entry name" value="Pept_S33"/>
    <property type="match status" value="1"/>
</dbReference>
<gene>
    <name evidence="13" type="ORF">SAMN05661093_09778</name>
</gene>
<accession>A0A1W2FX58</accession>
<comment type="subcellular location">
    <subcellularLocation>
        <location evidence="2 8">Cytoplasm</location>
    </subcellularLocation>
</comment>
<dbReference type="Gene3D" id="3.40.50.1820">
    <property type="entry name" value="alpha/beta hydrolase"/>
    <property type="match status" value="1"/>
</dbReference>
<keyword evidence="4 8" id="KW-0031">Aminopeptidase</keyword>
<dbReference type="PANTHER" id="PTHR43722:SF1">
    <property type="entry name" value="PROLINE IMINOPEPTIDASE"/>
    <property type="match status" value="1"/>
</dbReference>
<dbReference type="InterPro" id="IPR002410">
    <property type="entry name" value="Peptidase_S33"/>
</dbReference>
<feature type="active site" description="Nucleophile" evidence="9">
    <location>
        <position position="115"/>
    </location>
</feature>
<dbReference type="GO" id="GO:0006508">
    <property type="term" value="P:proteolysis"/>
    <property type="evidence" value="ECO:0007669"/>
    <property type="project" value="UniProtKB-KW"/>
</dbReference>
<evidence type="ECO:0000256" key="7">
    <source>
        <dbReference type="ARBA" id="ARBA00022801"/>
    </source>
</evidence>
<name>A0A1W2FX58_KIBAR</name>
<dbReference type="InterPro" id="IPR005944">
    <property type="entry name" value="Pro_iminopeptidase"/>
</dbReference>
<dbReference type="SUPFAM" id="SSF53474">
    <property type="entry name" value="alpha/beta-Hydrolases"/>
    <property type="match status" value="1"/>
</dbReference>
<feature type="active site" evidence="9">
    <location>
        <position position="265"/>
    </location>
</feature>
<comment type="catalytic activity">
    <reaction evidence="1 8 10">
        <text>Release of N-terminal proline from a peptide.</text>
        <dbReference type="EC" id="3.4.11.5"/>
    </reaction>
</comment>
<evidence type="ECO:0000256" key="1">
    <source>
        <dbReference type="ARBA" id="ARBA00001585"/>
    </source>
</evidence>
<evidence type="ECO:0000256" key="11">
    <source>
        <dbReference type="SAM" id="MobiDB-lite"/>
    </source>
</evidence>
<dbReference type="GO" id="GO:0004177">
    <property type="term" value="F:aminopeptidase activity"/>
    <property type="evidence" value="ECO:0007669"/>
    <property type="project" value="UniProtKB-UniRule"/>
</dbReference>